<accession>A0A2J8WE00</accession>
<sequence length="75" mass="8616">SKSLLCAVQLEENKIFLGHASLLRIFPVNLSVCLLQLPVCPLWYLWKPVVGKSLLRYLRNLHISYTAHNKCPLNE</sequence>
<dbReference type="AlphaFoldDB" id="A0A2J8WE00"/>
<organism evidence="1">
    <name type="scientific">Pongo abelii</name>
    <name type="common">Sumatran orangutan</name>
    <name type="synonym">Pongo pygmaeus abelii</name>
    <dbReference type="NCBI Taxonomy" id="9601"/>
    <lineage>
        <taxon>Eukaryota</taxon>
        <taxon>Metazoa</taxon>
        <taxon>Chordata</taxon>
        <taxon>Craniata</taxon>
        <taxon>Vertebrata</taxon>
        <taxon>Euteleostomi</taxon>
        <taxon>Mammalia</taxon>
        <taxon>Eutheria</taxon>
        <taxon>Euarchontoglires</taxon>
        <taxon>Primates</taxon>
        <taxon>Haplorrhini</taxon>
        <taxon>Catarrhini</taxon>
        <taxon>Hominidae</taxon>
        <taxon>Pongo</taxon>
    </lineage>
</organism>
<name>A0A2J8WE00_PONAB</name>
<protein>
    <submittedName>
        <fullName evidence="1">SSUH2 isoform 3</fullName>
    </submittedName>
</protein>
<comment type="caution">
    <text evidence="1">The sequence shown here is derived from an EMBL/GenBank/DDBJ whole genome shotgun (WGS) entry which is preliminary data.</text>
</comment>
<proteinExistence type="predicted"/>
<reference evidence="1" key="1">
    <citation type="submission" date="2017-12" db="EMBL/GenBank/DDBJ databases">
        <title>High-resolution comparative analysis of great ape genomes.</title>
        <authorList>
            <person name="Pollen A."/>
            <person name="Hastie A."/>
            <person name="Hormozdiari F."/>
            <person name="Dougherty M."/>
            <person name="Liu R."/>
            <person name="Chaisson M."/>
            <person name="Hoppe E."/>
            <person name="Hill C."/>
            <person name="Pang A."/>
            <person name="Hillier L."/>
            <person name="Baker C."/>
            <person name="Armstrong J."/>
            <person name="Shendure J."/>
            <person name="Paten B."/>
            <person name="Wilson R."/>
            <person name="Chao H."/>
            <person name="Schneider V."/>
            <person name="Ventura M."/>
            <person name="Kronenberg Z."/>
            <person name="Murali S."/>
            <person name="Gordon D."/>
            <person name="Cantsilieris S."/>
            <person name="Munson K."/>
            <person name="Nelson B."/>
            <person name="Raja A."/>
            <person name="Underwood J."/>
            <person name="Diekhans M."/>
            <person name="Fiddes I."/>
            <person name="Haussler D."/>
            <person name="Eichler E."/>
        </authorList>
    </citation>
    <scope>NUCLEOTIDE SEQUENCE [LARGE SCALE GENOMIC DNA]</scope>
    <source>
        <strain evidence="1">Susie</strain>
    </source>
</reference>
<feature type="non-terminal residue" evidence="1">
    <location>
        <position position="1"/>
    </location>
</feature>
<dbReference type="EMBL" id="NDHI03003394">
    <property type="protein sequence ID" value="PNJ67988.1"/>
    <property type="molecule type" value="Genomic_DNA"/>
</dbReference>
<evidence type="ECO:0000313" key="1">
    <source>
        <dbReference type="EMBL" id="PNJ67988.1"/>
    </source>
</evidence>
<gene>
    <name evidence="1" type="ORF">CR201_G0011311</name>
</gene>